<dbReference type="Pfam" id="PF04738">
    <property type="entry name" value="Lant_dehydr_N"/>
    <property type="match status" value="2"/>
</dbReference>
<dbReference type="InterPro" id="IPR006827">
    <property type="entry name" value="Lant_deHydtase_N"/>
</dbReference>
<sequence length="976" mass="105238">MDRPAFAAVDAVLLRAAAYPAALCLPPWPDLDADEPTNLLAWINQVWCLEGVAQAIAVASPDLAHALTGLHDGTRPLQPQQARRAVEALMRYLLRWTSRATPFGGFAGIAPAGLADHASVRWDGQHTSVERADAAWLADLASELEAQPQVLRRLPVQANNLGFRRGTEWIVPCRPLAEGGFADIAITLSPPLKRALEATRAPIVFAALLDRMSRQHPMASIDTIEAMLTELVALGVLLSGLRPPMTVTDPAPHLSSAISGPATTGSATAAQALAAAPRRAMDLRLDCAVALPPAVVSAAEQAASLLAALGPDRPVWRAYHAAFVHRYGIGTVVPVKEVTDTDRGIGYPAGYRGSAPYPPARWCDRDLVLARIAQEAALEGRHEVTLQGSLLVRLAPGPPAGPVPHTELRFLLDAAAPAALDSGDFTLWVAGASRHAGTTAGRFLYLLDESERARFTKAYRGLPVSTPGAVTLQLSCPPLVARTGHLARVPELLLILSLGEHRPAGEAAFDPDELAVTADTRRFYLVSTRTGQIVEPLLPHAVDLRYGTQPMARLLCEISTGACRPCRPFSWGQAADEFAFLPRLRHGRIILSPARWTLTADQLPPPRASAPEWRAAFTTLRAVRRVPDHVMAGVGDVVFGLDLTESAHLAILRGQLRKAPLLTLTEAGQDFGWIDGRPHEIVMPLARTTALRPPARPIRRHLTAATPPHLPGASTWLYAQLFAHPGRHNDLLTVHLPRLLSGWRDGPANDWWFIRDRQPQPHLRLRLRLHHPDRYGPAAAALAAWAAALRETGVLRDLTLATYQPETGRFGHGDALHAAETLFAADSAYTLALLGAGIDPAAATAAGHLGLATGLLGTDGTRWLIDHIEHGGGPALDRSVLAQAHHLHHSPPADLAALAARRRCTLTAYRCHLDDCDLDAAITDLLHLHHTRMIGLDPDSERMCLRLARALAQRSRHQERSRPCGSTNGHVTPPTT</sequence>
<feature type="domain" description="Lantibiotic dehydratase N-terminal" evidence="2">
    <location>
        <begin position="271"/>
        <end position="652"/>
    </location>
</feature>
<dbReference type="EMBL" id="JACHJP010000008">
    <property type="protein sequence ID" value="MBB4918944.1"/>
    <property type="molecule type" value="Genomic_DNA"/>
</dbReference>
<dbReference type="Pfam" id="PF14028">
    <property type="entry name" value="Lant_dehydr_C"/>
    <property type="match status" value="1"/>
</dbReference>
<name>A0A7W7VQV5_9ACTN</name>
<feature type="compositionally biased region" description="Polar residues" evidence="1">
    <location>
        <begin position="964"/>
        <end position="976"/>
    </location>
</feature>
<evidence type="ECO:0000259" key="3">
    <source>
        <dbReference type="Pfam" id="PF14028"/>
    </source>
</evidence>
<protein>
    <submittedName>
        <fullName evidence="4">Thiopeptide-type bacteriocin biosynthesis protein</fullName>
    </submittedName>
</protein>
<organism evidence="4 5">
    <name type="scientific">Streptosporangium saharense</name>
    <dbReference type="NCBI Taxonomy" id="1706840"/>
    <lineage>
        <taxon>Bacteria</taxon>
        <taxon>Bacillati</taxon>
        <taxon>Actinomycetota</taxon>
        <taxon>Actinomycetes</taxon>
        <taxon>Streptosporangiales</taxon>
        <taxon>Streptosporangiaceae</taxon>
        <taxon>Streptosporangium</taxon>
    </lineage>
</organism>
<feature type="domain" description="Lantibiotic dehydratase N-terminal" evidence="2">
    <location>
        <begin position="52"/>
        <end position="268"/>
    </location>
</feature>
<reference evidence="4 5" key="1">
    <citation type="submission" date="2020-08" db="EMBL/GenBank/DDBJ databases">
        <title>Genomic Encyclopedia of Type Strains, Phase III (KMG-III): the genomes of soil and plant-associated and newly described type strains.</title>
        <authorList>
            <person name="Whitman W."/>
        </authorList>
    </citation>
    <scope>NUCLEOTIDE SEQUENCE [LARGE SCALE GENOMIC DNA]</scope>
    <source>
        <strain evidence="4 5">CECT 8840</strain>
    </source>
</reference>
<dbReference type="RefSeq" id="WP_184720681.1">
    <property type="nucleotide sequence ID" value="NZ_JACHJP010000008.1"/>
</dbReference>
<gene>
    <name evidence="4" type="ORF">FHS44_006080</name>
</gene>
<evidence type="ECO:0000313" key="5">
    <source>
        <dbReference type="Proteomes" id="UP000552644"/>
    </source>
</evidence>
<comment type="caution">
    <text evidence="4">The sequence shown here is derived from an EMBL/GenBank/DDBJ whole genome shotgun (WGS) entry which is preliminary data.</text>
</comment>
<evidence type="ECO:0000313" key="4">
    <source>
        <dbReference type="EMBL" id="MBB4918944.1"/>
    </source>
</evidence>
<evidence type="ECO:0000256" key="1">
    <source>
        <dbReference type="SAM" id="MobiDB-lite"/>
    </source>
</evidence>
<feature type="region of interest" description="Disordered" evidence="1">
    <location>
        <begin position="954"/>
        <end position="976"/>
    </location>
</feature>
<dbReference type="Proteomes" id="UP000552644">
    <property type="component" value="Unassembled WGS sequence"/>
</dbReference>
<proteinExistence type="predicted"/>
<keyword evidence="5" id="KW-1185">Reference proteome</keyword>
<dbReference type="InterPro" id="IPR023809">
    <property type="entry name" value="Thiopep_bacteriocin_synth_dom"/>
</dbReference>
<accession>A0A7W7VQV5</accession>
<dbReference type="AlphaFoldDB" id="A0A7W7VQV5"/>
<dbReference type="NCBIfam" id="TIGR03891">
    <property type="entry name" value="thiopep_ocin"/>
    <property type="match status" value="1"/>
</dbReference>
<feature type="domain" description="Thiopeptide-type bacteriocin biosynthesis" evidence="3">
    <location>
        <begin position="716"/>
        <end position="949"/>
    </location>
</feature>
<evidence type="ECO:0000259" key="2">
    <source>
        <dbReference type="Pfam" id="PF04738"/>
    </source>
</evidence>